<dbReference type="Pfam" id="PF04149">
    <property type="entry name" value="DUF397"/>
    <property type="match status" value="1"/>
</dbReference>
<evidence type="ECO:0000259" key="1">
    <source>
        <dbReference type="Pfam" id="PF04149"/>
    </source>
</evidence>
<feature type="domain" description="DUF397" evidence="1">
    <location>
        <begin position="13"/>
        <end position="64"/>
    </location>
</feature>
<organism evidence="2 3">
    <name type="scientific">Streptomyces solicavernae</name>
    <dbReference type="NCBI Taxonomy" id="3043614"/>
    <lineage>
        <taxon>Bacteria</taxon>
        <taxon>Bacillati</taxon>
        <taxon>Actinomycetota</taxon>
        <taxon>Actinomycetes</taxon>
        <taxon>Kitasatosporales</taxon>
        <taxon>Streptomycetaceae</taxon>
        <taxon>Streptomyces</taxon>
    </lineage>
</organism>
<dbReference type="Proteomes" id="UP001224661">
    <property type="component" value="Unassembled WGS sequence"/>
</dbReference>
<comment type="caution">
    <text evidence="2">The sequence shown here is derived from an EMBL/GenBank/DDBJ whole genome shotgun (WGS) entry which is preliminary data.</text>
</comment>
<reference evidence="2 3" key="1">
    <citation type="submission" date="2023-05" db="EMBL/GenBank/DDBJ databases">
        <title>Draft genome sequence of Streptomyces sp. B-S-A8 isolated from a cave soil in Thailand.</title>
        <authorList>
            <person name="Chamroensaksri N."/>
            <person name="Muangham S."/>
        </authorList>
    </citation>
    <scope>NUCLEOTIDE SEQUENCE [LARGE SCALE GENOMIC DNA]</scope>
    <source>
        <strain evidence="2 3">B-S-A8</strain>
    </source>
</reference>
<dbReference type="InterPro" id="IPR007278">
    <property type="entry name" value="DUF397"/>
</dbReference>
<evidence type="ECO:0000313" key="3">
    <source>
        <dbReference type="Proteomes" id="UP001224661"/>
    </source>
</evidence>
<evidence type="ECO:0000313" key="2">
    <source>
        <dbReference type="EMBL" id="MDI3386276.1"/>
    </source>
</evidence>
<sequence length="71" mass="7451">MNAEPFPSAASELTWRKSSYSGAEGGECVEVAATGSGVHIRDSKRTLDSPILTVGHDAWAGFIDLASSRQA</sequence>
<dbReference type="EMBL" id="JASCIR010000005">
    <property type="protein sequence ID" value="MDI3386276.1"/>
    <property type="molecule type" value="Genomic_DNA"/>
</dbReference>
<dbReference type="RefSeq" id="WP_282512081.1">
    <property type="nucleotide sequence ID" value="NZ_JASCIR010000005.1"/>
</dbReference>
<keyword evidence="3" id="KW-1185">Reference proteome</keyword>
<name>A0ABT6RRJ7_9ACTN</name>
<protein>
    <submittedName>
        <fullName evidence="2">DUF397 domain-containing protein</fullName>
    </submittedName>
</protein>
<proteinExistence type="predicted"/>
<gene>
    <name evidence="2" type="ORF">QIS99_08610</name>
</gene>
<accession>A0ABT6RRJ7</accession>